<dbReference type="InterPro" id="IPR050239">
    <property type="entry name" value="Sigma-70_RNA_pol_init_factors"/>
</dbReference>
<dbReference type="InterPro" id="IPR007630">
    <property type="entry name" value="RNA_pol_sigma70_r4"/>
</dbReference>
<name>A0A0L6JPH8_9FIRM</name>
<dbReference type="PROSITE" id="PS00716">
    <property type="entry name" value="SIGMA70_2"/>
    <property type="match status" value="1"/>
</dbReference>
<dbReference type="InterPro" id="IPR036388">
    <property type="entry name" value="WH-like_DNA-bd_sf"/>
</dbReference>
<keyword evidence="4" id="KW-0804">Transcription</keyword>
<dbReference type="GO" id="GO:0006352">
    <property type="term" value="P:DNA-templated transcription initiation"/>
    <property type="evidence" value="ECO:0007669"/>
    <property type="project" value="InterPro"/>
</dbReference>
<dbReference type="Pfam" id="PF04542">
    <property type="entry name" value="Sigma70_r2"/>
    <property type="match status" value="1"/>
</dbReference>
<dbReference type="InterPro" id="IPR013324">
    <property type="entry name" value="RNA_pol_sigma_r3/r4-like"/>
</dbReference>
<dbReference type="eggNOG" id="COG0568">
    <property type="taxonomic scope" value="Bacteria"/>
</dbReference>
<dbReference type="PRINTS" id="PR00046">
    <property type="entry name" value="SIGMA70FCT"/>
</dbReference>
<dbReference type="SUPFAM" id="SSF88946">
    <property type="entry name" value="Sigma2 domain of RNA polymerase sigma factors"/>
    <property type="match status" value="1"/>
</dbReference>
<dbReference type="SUPFAM" id="SSF88659">
    <property type="entry name" value="Sigma3 and sigma4 domains of RNA polymerase sigma factors"/>
    <property type="match status" value="1"/>
</dbReference>
<accession>A0A0L6JPH8</accession>
<gene>
    <name evidence="6" type="ORF">Bccel_2997</name>
</gene>
<dbReference type="Proteomes" id="UP000036923">
    <property type="component" value="Unassembled WGS sequence"/>
</dbReference>
<organism evidence="6 7">
    <name type="scientific">Pseudobacteroides cellulosolvens ATCC 35603 = DSM 2933</name>
    <dbReference type="NCBI Taxonomy" id="398512"/>
    <lineage>
        <taxon>Bacteria</taxon>
        <taxon>Bacillati</taxon>
        <taxon>Bacillota</taxon>
        <taxon>Clostridia</taxon>
        <taxon>Eubacteriales</taxon>
        <taxon>Oscillospiraceae</taxon>
        <taxon>Pseudobacteroides</taxon>
    </lineage>
</organism>
<evidence type="ECO:0000256" key="3">
    <source>
        <dbReference type="ARBA" id="ARBA00023125"/>
    </source>
</evidence>
<reference evidence="7" key="1">
    <citation type="submission" date="2015-07" db="EMBL/GenBank/DDBJ databases">
        <title>Near-Complete Genome Sequence of the Cellulolytic Bacterium Bacteroides (Pseudobacteroides) cellulosolvens ATCC 35603.</title>
        <authorList>
            <person name="Dassa B."/>
            <person name="Utturkar S.M."/>
            <person name="Klingeman D.M."/>
            <person name="Hurt R.A."/>
            <person name="Keller M."/>
            <person name="Xu J."/>
            <person name="Reddy Y.H.K."/>
            <person name="Borovok I."/>
            <person name="Grinberg I.R."/>
            <person name="Lamed R."/>
            <person name="Zhivin O."/>
            <person name="Bayer E.A."/>
            <person name="Brown S.D."/>
        </authorList>
    </citation>
    <scope>NUCLEOTIDE SEQUENCE [LARGE SCALE GENOMIC DNA]</scope>
    <source>
        <strain evidence="7">DSM 2933</strain>
    </source>
</reference>
<protein>
    <submittedName>
        <fullName evidence="6">RNA polymerase, sigma 32 subunit, RpoH</fullName>
    </submittedName>
</protein>
<dbReference type="InterPro" id="IPR013325">
    <property type="entry name" value="RNA_pol_sigma_r2"/>
</dbReference>
<dbReference type="Pfam" id="PF04545">
    <property type="entry name" value="Sigma70_r4"/>
    <property type="match status" value="1"/>
</dbReference>
<dbReference type="NCBIfam" id="TIGR02937">
    <property type="entry name" value="sigma70-ECF"/>
    <property type="match status" value="1"/>
</dbReference>
<dbReference type="GO" id="GO:0003677">
    <property type="term" value="F:DNA binding"/>
    <property type="evidence" value="ECO:0007669"/>
    <property type="project" value="UniProtKB-KW"/>
</dbReference>
<dbReference type="RefSeq" id="WP_028308443.1">
    <property type="nucleotide sequence ID" value="NZ_JQKC01000035.1"/>
</dbReference>
<keyword evidence="3" id="KW-0238">DNA-binding</keyword>
<dbReference type="InterPro" id="IPR014284">
    <property type="entry name" value="RNA_pol_sigma-70_dom"/>
</dbReference>
<keyword evidence="7" id="KW-1185">Reference proteome</keyword>
<dbReference type="Gene3D" id="1.10.601.10">
    <property type="entry name" value="RNA Polymerase Primary Sigma Factor"/>
    <property type="match status" value="1"/>
</dbReference>
<dbReference type="InterPro" id="IPR007627">
    <property type="entry name" value="RNA_pol_sigma70_r2"/>
</dbReference>
<dbReference type="Gene3D" id="1.10.10.10">
    <property type="entry name" value="Winged helix-like DNA-binding domain superfamily/Winged helix DNA-binding domain"/>
    <property type="match status" value="1"/>
</dbReference>
<dbReference type="PATRIC" id="fig|398512.5.peg.3147"/>
<evidence type="ECO:0000259" key="5">
    <source>
        <dbReference type="PROSITE" id="PS00716"/>
    </source>
</evidence>
<evidence type="ECO:0000256" key="1">
    <source>
        <dbReference type="ARBA" id="ARBA00023015"/>
    </source>
</evidence>
<dbReference type="EMBL" id="LGTC01000001">
    <property type="protein sequence ID" value="KNY27726.1"/>
    <property type="molecule type" value="Genomic_DNA"/>
</dbReference>
<dbReference type="STRING" id="398512.Bccel_2997"/>
<dbReference type="OrthoDB" id="2080719at2"/>
<keyword evidence="1" id="KW-0805">Transcription regulation</keyword>
<evidence type="ECO:0000256" key="2">
    <source>
        <dbReference type="ARBA" id="ARBA00023082"/>
    </source>
</evidence>
<dbReference type="InterPro" id="IPR000943">
    <property type="entry name" value="RNA_pol_sigma70"/>
</dbReference>
<comment type="caution">
    <text evidence="6">The sequence shown here is derived from an EMBL/GenBank/DDBJ whole genome shotgun (WGS) entry which is preliminary data.</text>
</comment>
<evidence type="ECO:0000256" key="4">
    <source>
        <dbReference type="ARBA" id="ARBA00023163"/>
    </source>
</evidence>
<evidence type="ECO:0000313" key="6">
    <source>
        <dbReference type="EMBL" id="KNY27726.1"/>
    </source>
</evidence>
<dbReference type="PANTHER" id="PTHR30603:SF47">
    <property type="entry name" value="RNA POLYMERASE SIGMA FACTOR SIGD, CHLOROPLASTIC"/>
    <property type="match status" value="1"/>
</dbReference>
<sequence length="366" mass="42882">MASISVHQEIIEKLHRAYKIKGYVTEESVFDAIIEHDLPLDEVDYVCDHLLSMGVIIRDASIENSDDDEDDYDRSQTDYDKLFQEVVEIDKSLAPFIDEIRQIKPPQHREWQNLMPQAKSDNLYAKQRIIEMYLRTVVKIALWHHQKYKIPLAETIQDGCVGLVIALDKYEVGRQDKFSTYAPWWIRQNIIRAAPALNPLMYIPVHVKDKLFSIYDILEQCYHCNQCDCNKICSEVLKAVSEKLGCSEDEAEEYINYLNTFESIEELIEKDESFFYDGCAAEEQIFINLNKKELKSTVAKILQTLKPREEKVILLRFGFIDGKEWTLEEVGNEFGLTRERIRQIEKKAFGKLRHASRSKILKWFVE</sequence>
<dbReference type="CDD" id="cd06171">
    <property type="entry name" value="Sigma70_r4"/>
    <property type="match status" value="1"/>
</dbReference>
<dbReference type="AlphaFoldDB" id="A0A0L6JPH8"/>
<keyword evidence="2" id="KW-0731">Sigma factor</keyword>
<dbReference type="PANTHER" id="PTHR30603">
    <property type="entry name" value="RNA POLYMERASE SIGMA FACTOR RPO"/>
    <property type="match status" value="1"/>
</dbReference>
<dbReference type="GO" id="GO:0016987">
    <property type="term" value="F:sigma factor activity"/>
    <property type="evidence" value="ECO:0007669"/>
    <property type="project" value="UniProtKB-KW"/>
</dbReference>
<feature type="domain" description="RNA polymerase sigma-70" evidence="5">
    <location>
        <begin position="326"/>
        <end position="352"/>
    </location>
</feature>
<evidence type="ECO:0000313" key="7">
    <source>
        <dbReference type="Proteomes" id="UP000036923"/>
    </source>
</evidence>
<proteinExistence type="predicted"/>